<reference evidence="2" key="1">
    <citation type="submission" date="2020-08" db="EMBL/GenBank/DDBJ databases">
        <title>Genome sequencing and assembly of the red palm weevil Rhynchophorus ferrugineus.</title>
        <authorList>
            <person name="Dias G.B."/>
            <person name="Bergman C.M."/>
            <person name="Manee M."/>
        </authorList>
    </citation>
    <scope>NUCLEOTIDE SEQUENCE</scope>
    <source>
        <strain evidence="2">AA-2017</strain>
        <tissue evidence="2">Whole larva</tissue>
    </source>
</reference>
<name>A0A834IU31_RHYFE</name>
<feature type="compositionally biased region" description="Polar residues" evidence="1">
    <location>
        <begin position="79"/>
        <end position="98"/>
    </location>
</feature>
<dbReference type="EMBL" id="JAACXV010000039">
    <property type="protein sequence ID" value="KAF7286056.1"/>
    <property type="molecule type" value="Genomic_DNA"/>
</dbReference>
<protein>
    <submittedName>
        <fullName evidence="2">Uncharacterized protein</fullName>
    </submittedName>
</protein>
<comment type="caution">
    <text evidence="2">The sequence shown here is derived from an EMBL/GenBank/DDBJ whole genome shotgun (WGS) entry which is preliminary data.</text>
</comment>
<dbReference type="AlphaFoldDB" id="A0A834IU31"/>
<organism evidence="2 3">
    <name type="scientific">Rhynchophorus ferrugineus</name>
    <name type="common">Red palm weevil</name>
    <name type="synonym">Curculio ferrugineus</name>
    <dbReference type="NCBI Taxonomy" id="354439"/>
    <lineage>
        <taxon>Eukaryota</taxon>
        <taxon>Metazoa</taxon>
        <taxon>Ecdysozoa</taxon>
        <taxon>Arthropoda</taxon>
        <taxon>Hexapoda</taxon>
        <taxon>Insecta</taxon>
        <taxon>Pterygota</taxon>
        <taxon>Neoptera</taxon>
        <taxon>Endopterygota</taxon>
        <taxon>Coleoptera</taxon>
        <taxon>Polyphaga</taxon>
        <taxon>Cucujiformia</taxon>
        <taxon>Curculionidae</taxon>
        <taxon>Dryophthorinae</taxon>
        <taxon>Rhynchophorus</taxon>
    </lineage>
</organism>
<evidence type="ECO:0000256" key="1">
    <source>
        <dbReference type="SAM" id="MobiDB-lite"/>
    </source>
</evidence>
<gene>
    <name evidence="2" type="ORF">GWI33_008358</name>
</gene>
<evidence type="ECO:0000313" key="3">
    <source>
        <dbReference type="Proteomes" id="UP000625711"/>
    </source>
</evidence>
<dbReference type="Proteomes" id="UP000625711">
    <property type="component" value="Unassembled WGS sequence"/>
</dbReference>
<feature type="region of interest" description="Disordered" evidence="1">
    <location>
        <begin position="46"/>
        <end position="98"/>
    </location>
</feature>
<keyword evidence="3" id="KW-1185">Reference proteome</keyword>
<sequence>MHTRIDDKIRFQFRESICEHFANFIADRHLFFAVYTSETQIAEVGNWSARRLSRKPDDEPLKHRSPAPMEPPTRKLSGDSENFTKTPKPVSKTSGHSPSIRTFTQTVVVSLDETVTHDITFGKLVCNK</sequence>
<accession>A0A834IU31</accession>
<dbReference type="OrthoDB" id="6716182at2759"/>
<evidence type="ECO:0000313" key="2">
    <source>
        <dbReference type="EMBL" id="KAF7286056.1"/>
    </source>
</evidence>
<proteinExistence type="predicted"/>